<gene>
    <name evidence="6" type="ORF">OMP39_02050</name>
</gene>
<dbReference type="InterPro" id="IPR013149">
    <property type="entry name" value="ADH-like_C"/>
</dbReference>
<dbReference type="RefSeq" id="WP_264893150.1">
    <property type="nucleotide sequence ID" value="NZ_CP110257.1"/>
</dbReference>
<evidence type="ECO:0000313" key="7">
    <source>
        <dbReference type="Proteomes" id="UP001163266"/>
    </source>
</evidence>
<dbReference type="Gene3D" id="3.90.180.10">
    <property type="entry name" value="Medium-chain alcohol dehydrogenases, catalytic domain"/>
    <property type="match status" value="1"/>
</dbReference>
<dbReference type="Proteomes" id="UP001163266">
    <property type="component" value="Chromosome"/>
</dbReference>
<evidence type="ECO:0000256" key="3">
    <source>
        <dbReference type="ARBA" id="ARBA00022833"/>
    </source>
</evidence>
<dbReference type="InterPro" id="IPR036291">
    <property type="entry name" value="NAD(P)-bd_dom_sf"/>
</dbReference>
<dbReference type="PANTHER" id="PTHR42813">
    <property type="entry name" value="ZINC-TYPE ALCOHOL DEHYDROGENASE-LIKE"/>
    <property type="match status" value="1"/>
</dbReference>
<dbReference type="InterPro" id="IPR011032">
    <property type="entry name" value="GroES-like_sf"/>
</dbReference>
<organism evidence="6 7">
    <name type="scientific">Caldimonas aquatica</name>
    <dbReference type="NCBI Taxonomy" id="376175"/>
    <lineage>
        <taxon>Bacteria</taxon>
        <taxon>Pseudomonadati</taxon>
        <taxon>Pseudomonadota</taxon>
        <taxon>Betaproteobacteria</taxon>
        <taxon>Burkholderiales</taxon>
        <taxon>Sphaerotilaceae</taxon>
        <taxon>Caldimonas</taxon>
    </lineage>
</organism>
<evidence type="ECO:0000259" key="5">
    <source>
        <dbReference type="Pfam" id="PF08240"/>
    </source>
</evidence>
<name>A0ABY6MTR1_9BURK</name>
<dbReference type="Gene3D" id="3.40.50.720">
    <property type="entry name" value="NAD(P)-binding Rossmann-like Domain"/>
    <property type="match status" value="1"/>
</dbReference>
<protein>
    <submittedName>
        <fullName evidence="6">Glutathione-dependent formaldehyde dehydrogenase</fullName>
    </submittedName>
</protein>
<reference evidence="6" key="1">
    <citation type="submission" date="2022-10" db="EMBL/GenBank/DDBJ databases">
        <title>Complete genome sequence of Schlegelella aquatica LMG 23380.</title>
        <authorList>
            <person name="Musilova J."/>
            <person name="Kourilova X."/>
            <person name="Bezdicek M."/>
            <person name="Hermankova K."/>
            <person name="Obruca S."/>
            <person name="Sedlar K."/>
        </authorList>
    </citation>
    <scope>NUCLEOTIDE SEQUENCE</scope>
    <source>
        <strain evidence="6">LMG 23380</strain>
    </source>
</reference>
<sequence length="403" mass="44048">MKALCWHGKKDVRCETVADPRIEEPRDAIVKVTSCAICGSDLHLFDGFMPGMREGDILGHEFMGEVVEVGPGNKKLEVGDRVVVPFTICCGECDQCRRGNWSVCERSNRNKSLAEKVFGHTTAGLFGYTHLTGGYPGGQAEYVRVPYADVAPVKVPAGLTDEQVLFLGDILPTGWQAAVQCEIEPTDTVAVWGAGPVGQFAVRSALMLGARQVVAIDRLPDRLSMAAACGALTINFEEESVLERLAELTGGKGPEKCIDAVGLEAHVPRSLDSLYDRAKQALMWESDRAHVLREMIYACRPAGILSIPGVYGGVVDKIPFGAVMNKGLTIRTGQTHVNRWAEDLLRRIEEEQIDPSFVVTHTVALEDGPQMYETFRDKHDGCIKVVLKPGVSSRATFDERPRP</sequence>
<feature type="domain" description="Alcohol dehydrogenase-like C-terminal" evidence="4">
    <location>
        <begin position="196"/>
        <end position="278"/>
    </location>
</feature>
<accession>A0ABY6MTR1</accession>
<dbReference type="Pfam" id="PF00107">
    <property type="entry name" value="ADH_zinc_N"/>
    <property type="match status" value="1"/>
</dbReference>
<feature type="domain" description="Alcohol dehydrogenase-like N-terminal" evidence="5">
    <location>
        <begin position="25"/>
        <end position="153"/>
    </location>
</feature>
<comment type="cofactor">
    <cofactor evidence="1">
        <name>Zn(2+)</name>
        <dbReference type="ChEBI" id="CHEBI:29105"/>
    </cofactor>
</comment>
<keyword evidence="3" id="KW-0862">Zinc</keyword>
<dbReference type="PANTHER" id="PTHR42813:SF2">
    <property type="entry name" value="DEHYDROGENASE, ZINC-CONTAINING, PUTATIVE (AFU_ORTHOLOGUE AFUA_2G02810)-RELATED"/>
    <property type="match status" value="1"/>
</dbReference>
<dbReference type="Pfam" id="PF08240">
    <property type="entry name" value="ADH_N"/>
    <property type="match status" value="1"/>
</dbReference>
<proteinExistence type="predicted"/>
<keyword evidence="7" id="KW-1185">Reference proteome</keyword>
<dbReference type="CDD" id="cd08283">
    <property type="entry name" value="FDH_like_1"/>
    <property type="match status" value="1"/>
</dbReference>
<evidence type="ECO:0000256" key="2">
    <source>
        <dbReference type="ARBA" id="ARBA00022723"/>
    </source>
</evidence>
<dbReference type="SUPFAM" id="SSF51735">
    <property type="entry name" value="NAD(P)-binding Rossmann-fold domains"/>
    <property type="match status" value="1"/>
</dbReference>
<dbReference type="InterPro" id="IPR013154">
    <property type="entry name" value="ADH-like_N"/>
</dbReference>
<keyword evidence="2" id="KW-0479">Metal-binding</keyword>
<dbReference type="SUPFAM" id="SSF50129">
    <property type="entry name" value="GroES-like"/>
    <property type="match status" value="1"/>
</dbReference>
<evidence type="ECO:0000259" key="4">
    <source>
        <dbReference type="Pfam" id="PF00107"/>
    </source>
</evidence>
<evidence type="ECO:0000256" key="1">
    <source>
        <dbReference type="ARBA" id="ARBA00001947"/>
    </source>
</evidence>
<evidence type="ECO:0000313" key="6">
    <source>
        <dbReference type="EMBL" id="UZD55396.1"/>
    </source>
</evidence>
<dbReference type="EMBL" id="CP110257">
    <property type="protein sequence ID" value="UZD55396.1"/>
    <property type="molecule type" value="Genomic_DNA"/>
</dbReference>